<feature type="signal peptide" evidence="3">
    <location>
        <begin position="1"/>
        <end position="19"/>
    </location>
</feature>
<reference evidence="5 6" key="1">
    <citation type="journal article" date="2010" name="Nat. Biotechnol.">
        <title>Genome sequence of the model mushroom Schizophyllum commune.</title>
        <authorList>
            <person name="Ohm R.A."/>
            <person name="de Jong J.F."/>
            <person name="Lugones L.G."/>
            <person name="Aerts A."/>
            <person name="Kothe E."/>
            <person name="Stajich J.E."/>
            <person name="de Vries R.P."/>
            <person name="Record E."/>
            <person name="Levasseur A."/>
            <person name="Baker S.E."/>
            <person name="Bartholomew K.A."/>
            <person name="Coutinho P.M."/>
            <person name="Erdmann S."/>
            <person name="Fowler T.J."/>
            <person name="Gathman A.C."/>
            <person name="Lombard V."/>
            <person name="Henrissat B."/>
            <person name="Knabe N."/>
            <person name="Kuees U."/>
            <person name="Lilly W.W."/>
            <person name="Lindquist E."/>
            <person name="Lucas S."/>
            <person name="Magnuson J.K."/>
            <person name="Piumi F."/>
            <person name="Raudaskoski M."/>
            <person name="Salamov A."/>
            <person name="Schmutz J."/>
            <person name="Schwarze F.W.M.R."/>
            <person name="vanKuyk P.A."/>
            <person name="Horton J.S."/>
            <person name="Grigoriev I.V."/>
            <person name="Woesten H.A.B."/>
        </authorList>
    </citation>
    <scope>NUCLEOTIDE SEQUENCE [LARGE SCALE GENOMIC DNA]</scope>
    <source>
        <strain evidence="6">H4-8 / FGSC 9210</strain>
    </source>
</reference>
<keyword evidence="2 3" id="KW-0378">Hydrolase</keyword>
<organism evidence="6">
    <name type="scientific">Schizophyllum commune (strain H4-8 / FGSC 9210)</name>
    <name type="common">Split gill fungus</name>
    <dbReference type="NCBI Taxonomy" id="578458"/>
    <lineage>
        <taxon>Eukaryota</taxon>
        <taxon>Fungi</taxon>
        <taxon>Dikarya</taxon>
        <taxon>Basidiomycota</taxon>
        <taxon>Agaricomycotina</taxon>
        <taxon>Agaricomycetes</taxon>
        <taxon>Agaricomycetidae</taxon>
        <taxon>Agaricales</taxon>
        <taxon>Schizophyllaceae</taxon>
        <taxon>Schizophyllum</taxon>
    </lineage>
</organism>
<proteinExistence type="inferred from homology"/>
<dbReference type="AlphaFoldDB" id="D8PZ48"/>
<dbReference type="VEuPathDB" id="FungiDB:SCHCODRAFT_02614261"/>
<dbReference type="Pfam" id="PF00135">
    <property type="entry name" value="COesterase"/>
    <property type="match status" value="1"/>
</dbReference>
<dbReference type="ESTHER" id="schco-d8pz48">
    <property type="family name" value="Fungal_carboxylesterase_lipase"/>
</dbReference>
<dbReference type="InterPro" id="IPR050654">
    <property type="entry name" value="AChE-related_enzymes"/>
</dbReference>
<dbReference type="HOGENOM" id="CLU_006586_10_6_1"/>
<dbReference type="InterPro" id="IPR002018">
    <property type="entry name" value="CarbesteraseB"/>
</dbReference>
<evidence type="ECO:0000259" key="4">
    <source>
        <dbReference type="Pfam" id="PF00135"/>
    </source>
</evidence>
<dbReference type="Proteomes" id="UP000007431">
    <property type="component" value="Unassembled WGS sequence"/>
</dbReference>
<evidence type="ECO:0000313" key="5">
    <source>
        <dbReference type="EMBL" id="EFI99373.1"/>
    </source>
</evidence>
<keyword evidence="6" id="KW-1185">Reference proteome</keyword>
<dbReference type="GO" id="GO:0052689">
    <property type="term" value="F:carboxylic ester hydrolase activity"/>
    <property type="evidence" value="ECO:0007669"/>
    <property type="project" value="TreeGrafter"/>
</dbReference>
<evidence type="ECO:0000313" key="6">
    <source>
        <dbReference type="Proteomes" id="UP000007431"/>
    </source>
</evidence>
<protein>
    <recommendedName>
        <fullName evidence="3">Carboxylic ester hydrolase</fullName>
        <ecNumber evidence="3">3.1.1.-</ecNumber>
    </recommendedName>
</protein>
<dbReference type="OMA" id="HTKVTIW"/>
<comment type="similarity">
    <text evidence="1 3">Belongs to the type-B carboxylesterase/lipase family.</text>
</comment>
<dbReference type="STRING" id="578458.D8PZ48"/>
<sequence length="545" mass="58960">MAPSFGALLTLLAALGASASPLAERAPPTVTLDGATVTGAASGKVDKFLGIPFAEPPVGDLRFRLPQLITKYTDDIDAKQFGASCPQQAIQLPLPDGLVKDTIDAIVNTLYPAVFPDDEDCLTINVVKPATATPDSKLPVLVWIFGGGFEIGSTSMYDGGIIVERSLAIDEPVIYVSMNYRVAAFGFLASQEVKDAGVGNLGLQDRDWVQQYIGAFGGDPDKVTIWGESAGAISVALHMVTNDGNTEGLFRGAVMNSGSPIPVGDITNGQIWYDQLVAATGCTNSKDTLQCLREVPYEDLKAAQDDTPFVFSYQSLILTWLPRADGVFLKDNPQALVKHGSVANVPFISGDCDDEGTLFSFSTLNITTDAQARDYVSQYWLPRASSADIDALFKLYPSDPKQGSPYDTGSLNALTPQFKRIASFQGDTVFQGPRRYFMRERLGKQDMWAFINKRLKGLPALGSFHGSDLLNAAFGLGEMSDYTIRFTANLDPNGKNATNWPKYTSSSPQMLSFNDGLIKPLSLTQDTYRAEAMDKLIEVMQTNPI</sequence>
<dbReference type="InterPro" id="IPR029058">
    <property type="entry name" value="AB_hydrolase_fold"/>
</dbReference>
<dbReference type="SUPFAM" id="SSF53474">
    <property type="entry name" value="alpha/beta-Hydrolases"/>
    <property type="match status" value="1"/>
</dbReference>
<gene>
    <name evidence="5" type="ORF">SCHCODRAFT_66447</name>
</gene>
<evidence type="ECO:0000256" key="2">
    <source>
        <dbReference type="ARBA" id="ARBA00022801"/>
    </source>
</evidence>
<dbReference type="eggNOG" id="KOG4389">
    <property type="taxonomic scope" value="Eukaryota"/>
</dbReference>
<dbReference type="EMBL" id="GL377304">
    <property type="protein sequence ID" value="EFI99373.1"/>
    <property type="molecule type" value="Genomic_DNA"/>
</dbReference>
<accession>D8PZ48</accession>
<evidence type="ECO:0000256" key="3">
    <source>
        <dbReference type="RuleBase" id="RU361235"/>
    </source>
</evidence>
<dbReference type="PANTHER" id="PTHR43918:SF4">
    <property type="entry name" value="CARBOXYLIC ESTER HYDROLASE"/>
    <property type="match status" value="1"/>
</dbReference>
<evidence type="ECO:0000256" key="1">
    <source>
        <dbReference type="ARBA" id="ARBA00005964"/>
    </source>
</evidence>
<dbReference type="EC" id="3.1.1.-" evidence="3"/>
<name>D8PZ48_SCHCM</name>
<feature type="domain" description="Carboxylesterase type B" evidence="4">
    <location>
        <begin position="29"/>
        <end position="368"/>
    </location>
</feature>
<feature type="chain" id="PRO_5005127219" description="Carboxylic ester hydrolase" evidence="3">
    <location>
        <begin position="20"/>
        <end position="545"/>
    </location>
</feature>
<dbReference type="InParanoid" id="D8PZ48"/>
<keyword evidence="3" id="KW-0732">Signal</keyword>
<dbReference type="InterPro" id="IPR019819">
    <property type="entry name" value="Carboxylesterase_B_CS"/>
</dbReference>
<dbReference type="PANTHER" id="PTHR43918">
    <property type="entry name" value="ACETYLCHOLINESTERASE"/>
    <property type="match status" value="1"/>
</dbReference>
<dbReference type="PROSITE" id="PS00941">
    <property type="entry name" value="CARBOXYLESTERASE_B_2"/>
    <property type="match status" value="1"/>
</dbReference>
<dbReference type="InterPro" id="IPR019826">
    <property type="entry name" value="Carboxylesterase_B_AS"/>
</dbReference>
<dbReference type="PROSITE" id="PS00122">
    <property type="entry name" value="CARBOXYLESTERASE_B_1"/>
    <property type="match status" value="1"/>
</dbReference>
<dbReference type="Gene3D" id="3.40.50.1820">
    <property type="entry name" value="alpha/beta hydrolase"/>
    <property type="match status" value="1"/>
</dbReference>